<dbReference type="OrthoDB" id="10326286at2759"/>
<feature type="compositionally biased region" description="Basic and acidic residues" evidence="1">
    <location>
        <begin position="26"/>
        <end position="40"/>
    </location>
</feature>
<reference evidence="3" key="2">
    <citation type="journal article" date="2017" name="J. Anim. Genet.">
        <title>Multiple reference genome sequences of hot pepper reveal the massive evolution of plant disease resistance genes by retroduplication.</title>
        <authorList>
            <person name="Kim S."/>
            <person name="Park J."/>
            <person name="Yeom S.-I."/>
            <person name="Kim Y.-M."/>
            <person name="Seo E."/>
            <person name="Kim K.-T."/>
            <person name="Kim M.-S."/>
            <person name="Lee J.M."/>
            <person name="Cheong K."/>
            <person name="Shin H.-S."/>
            <person name="Kim S.-B."/>
            <person name="Han K."/>
            <person name="Lee J."/>
            <person name="Park M."/>
            <person name="Lee H.-A."/>
            <person name="Lee H.-Y."/>
            <person name="Lee Y."/>
            <person name="Oh S."/>
            <person name="Lee J.H."/>
            <person name="Choi E."/>
            <person name="Choi E."/>
            <person name="Lee S.E."/>
            <person name="Jeon J."/>
            <person name="Kim H."/>
            <person name="Choi G."/>
            <person name="Song H."/>
            <person name="Lee J."/>
            <person name="Lee S.-C."/>
            <person name="Kwon J.-K."/>
            <person name="Lee H.-Y."/>
            <person name="Koo N."/>
            <person name="Hong Y."/>
            <person name="Kim R.W."/>
            <person name="Kang W.-H."/>
            <person name="Huh J.H."/>
            <person name="Kang B.-C."/>
            <person name="Yang T.-J."/>
            <person name="Lee Y.-H."/>
            <person name="Bennetzen J.L."/>
            <person name="Choi D."/>
        </authorList>
    </citation>
    <scope>NUCLEOTIDE SEQUENCE [LARGE SCALE GENOMIC DNA]</scope>
    <source>
        <strain evidence="3">cv. PBC81</strain>
    </source>
</reference>
<evidence type="ECO:0000256" key="1">
    <source>
        <dbReference type="SAM" id="MobiDB-lite"/>
    </source>
</evidence>
<dbReference type="AlphaFoldDB" id="A0A2G2VI63"/>
<feature type="compositionally biased region" description="Polar residues" evidence="1">
    <location>
        <begin position="41"/>
        <end position="54"/>
    </location>
</feature>
<sequence>MEFDLMTIQSPVKMLSKYGIQIAHEEHKKSTIEKPKDQSKKFTLSSHRNMTSQEADIDVQKALASMEEVTDQSDEDDPNNKSFLSMIEAKKKYTLSLLAISDTKNDLEAKDSFQSILALMAGSKSGNDS</sequence>
<proteinExistence type="predicted"/>
<dbReference type="Proteomes" id="UP000224567">
    <property type="component" value="Unassembled WGS sequence"/>
</dbReference>
<gene>
    <name evidence="2" type="ORF">CQW23_29012</name>
</gene>
<name>A0A2G2VI63_CAPBA</name>
<evidence type="ECO:0000313" key="3">
    <source>
        <dbReference type="Proteomes" id="UP000224567"/>
    </source>
</evidence>
<dbReference type="EMBL" id="MLFT02000012">
    <property type="protein sequence ID" value="PHT32675.1"/>
    <property type="molecule type" value="Genomic_DNA"/>
</dbReference>
<accession>A0A2G2VI63</accession>
<protein>
    <submittedName>
        <fullName evidence="2">Uncharacterized protein</fullName>
    </submittedName>
</protein>
<keyword evidence="3" id="KW-1185">Reference proteome</keyword>
<organism evidence="2 3">
    <name type="scientific">Capsicum baccatum</name>
    <name type="common">Peruvian pepper</name>
    <dbReference type="NCBI Taxonomy" id="33114"/>
    <lineage>
        <taxon>Eukaryota</taxon>
        <taxon>Viridiplantae</taxon>
        <taxon>Streptophyta</taxon>
        <taxon>Embryophyta</taxon>
        <taxon>Tracheophyta</taxon>
        <taxon>Spermatophyta</taxon>
        <taxon>Magnoliopsida</taxon>
        <taxon>eudicotyledons</taxon>
        <taxon>Gunneridae</taxon>
        <taxon>Pentapetalae</taxon>
        <taxon>asterids</taxon>
        <taxon>lamiids</taxon>
        <taxon>Solanales</taxon>
        <taxon>Solanaceae</taxon>
        <taxon>Solanoideae</taxon>
        <taxon>Capsiceae</taxon>
        <taxon>Capsicum</taxon>
    </lineage>
</organism>
<feature type="region of interest" description="Disordered" evidence="1">
    <location>
        <begin position="26"/>
        <end position="54"/>
    </location>
</feature>
<comment type="caution">
    <text evidence="2">The sequence shown here is derived from an EMBL/GenBank/DDBJ whole genome shotgun (WGS) entry which is preliminary data.</text>
</comment>
<evidence type="ECO:0000313" key="2">
    <source>
        <dbReference type="EMBL" id="PHT32675.1"/>
    </source>
</evidence>
<reference evidence="2 3" key="1">
    <citation type="journal article" date="2017" name="Genome Biol.">
        <title>New reference genome sequences of hot pepper reveal the massive evolution of plant disease-resistance genes by retroduplication.</title>
        <authorList>
            <person name="Kim S."/>
            <person name="Park J."/>
            <person name="Yeom S.I."/>
            <person name="Kim Y.M."/>
            <person name="Seo E."/>
            <person name="Kim K.T."/>
            <person name="Kim M.S."/>
            <person name="Lee J.M."/>
            <person name="Cheong K."/>
            <person name="Shin H.S."/>
            <person name="Kim S.B."/>
            <person name="Han K."/>
            <person name="Lee J."/>
            <person name="Park M."/>
            <person name="Lee H.A."/>
            <person name="Lee H.Y."/>
            <person name="Lee Y."/>
            <person name="Oh S."/>
            <person name="Lee J.H."/>
            <person name="Choi E."/>
            <person name="Choi E."/>
            <person name="Lee S.E."/>
            <person name="Jeon J."/>
            <person name="Kim H."/>
            <person name="Choi G."/>
            <person name="Song H."/>
            <person name="Lee J."/>
            <person name="Lee S.C."/>
            <person name="Kwon J.K."/>
            <person name="Lee H.Y."/>
            <person name="Koo N."/>
            <person name="Hong Y."/>
            <person name="Kim R.W."/>
            <person name="Kang W.H."/>
            <person name="Huh J.H."/>
            <person name="Kang B.C."/>
            <person name="Yang T.J."/>
            <person name="Lee Y.H."/>
            <person name="Bennetzen J.L."/>
            <person name="Choi D."/>
        </authorList>
    </citation>
    <scope>NUCLEOTIDE SEQUENCE [LARGE SCALE GENOMIC DNA]</scope>
    <source>
        <strain evidence="3">cv. PBC81</strain>
    </source>
</reference>